<evidence type="ECO:0000256" key="1">
    <source>
        <dbReference type="SAM" id="Phobius"/>
    </source>
</evidence>
<dbReference type="RefSeq" id="WP_075131241.1">
    <property type="nucleotide sequence ID" value="NZ_MSIF01000001.1"/>
</dbReference>
<evidence type="ECO:0000259" key="2">
    <source>
        <dbReference type="Pfam" id="PF25547"/>
    </source>
</evidence>
<keyword evidence="1" id="KW-0812">Transmembrane</keyword>
<sequence length="166" mass="17315">MTTGLMLPPELGGLLNTLGFSWPQGDEGKIFDLAGEWIAFGGQLSSSVDDAHSQANAVWTNNMAEAVDRFREYWNGPDAPRSNLADGATAATMVGAGLYVCAGVLLALKVAVIAQLVALAIQIAQAIATAAVTFGASLAQIPIFRQITKTLLDMALDVAINALLNV</sequence>
<feature type="domain" description="Outer membrane channel protein CpnT-like N-terminal" evidence="2">
    <location>
        <begin position="20"/>
        <end position="148"/>
    </location>
</feature>
<accession>A0A7Z0WT04</accession>
<evidence type="ECO:0000313" key="4">
    <source>
        <dbReference type="Proteomes" id="UP000185696"/>
    </source>
</evidence>
<reference evidence="3 4" key="1">
    <citation type="submission" date="2016-12" db="EMBL/GenBank/DDBJ databases">
        <title>The draft genome sequence of Actinophytocola xinjiangensis.</title>
        <authorList>
            <person name="Wang W."/>
            <person name="Yuan L."/>
        </authorList>
    </citation>
    <scope>NUCLEOTIDE SEQUENCE [LARGE SCALE GENOMIC DNA]</scope>
    <source>
        <strain evidence="3 4">CGMCC 4.4663</strain>
    </source>
</reference>
<dbReference type="AlphaFoldDB" id="A0A7Z0WT04"/>
<keyword evidence="1" id="KW-0472">Membrane</keyword>
<dbReference type="Pfam" id="PF25547">
    <property type="entry name" value="WXG100_2"/>
    <property type="match status" value="1"/>
</dbReference>
<feature type="transmembrane region" description="Helical" evidence="1">
    <location>
        <begin position="123"/>
        <end position="144"/>
    </location>
</feature>
<gene>
    <name evidence="3" type="ORF">BLA60_03930</name>
</gene>
<dbReference type="Proteomes" id="UP000185696">
    <property type="component" value="Unassembled WGS sequence"/>
</dbReference>
<protein>
    <recommendedName>
        <fullName evidence="2">Outer membrane channel protein CpnT-like N-terminal domain-containing protein</fullName>
    </recommendedName>
</protein>
<keyword evidence="1" id="KW-1133">Transmembrane helix</keyword>
<dbReference type="InterPro" id="IPR057746">
    <property type="entry name" value="CpnT-like_N"/>
</dbReference>
<organism evidence="3 4">
    <name type="scientific">Actinophytocola xinjiangensis</name>
    <dbReference type="NCBI Taxonomy" id="485602"/>
    <lineage>
        <taxon>Bacteria</taxon>
        <taxon>Bacillati</taxon>
        <taxon>Actinomycetota</taxon>
        <taxon>Actinomycetes</taxon>
        <taxon>Pseudonocardiales</taxon>
        <taxon>Pseudonocardiaceae</taxon>
    </lineage>
</organism>
<comment type="caution">
    <text evidence="3">The sequence shown here is derived from an EMBL/GenBank/DDBJ whole genome shotgun (WGS) entry which is preliminary data.</text>
</comment>
<feature type="transmembrane region" description="Helical" evidence="1">
    <location>
        <begin position="96"/>
        <end position="117"/>
    </location>
</feature>
<keyword evidence="4" id="KW-1185">Reference proteome</keyword>
<evidence type="ECO:0000313" key="3">
    <source>
        <dbReference type="EMBL" id="OLF14294.1"/>
    </source>
</evidence>
<dbReference type="EMBL" id="MSIF01000001">
    <property type="protein sequence ID" value="OLF14294.1"/>
    <property type="molecule type" value="Genomic_DNA"/>
</dbReference>
<proteinExistence type="predicted"/>
<dbReference type="OrthoDB" id="3874132at2"/>
<name>A0A7Z0WT04_9PSEU</name>